<dbReference type="HOGENOM" id="CLU_090389_17_1_9"/>
<dbReference type="Pfam" id="PF00085">
    <property type="entry name" value="Thioredoxin"/>
    <property type="match status" value="1"/>
</dbReference>
<dbReference type="EMBL" id="BA000028">
    <property type="protein sequence ID" value="BAC14341.1"/>
    <property type="molecule type" value="Genomic_DNA"/>
</dbReference>
<gene>
    <name evidence="2" type="ordered locus">OB2385</name>
</gene>
<dbReference type="PhylomeDB" id="Q8ENU1"/>
<dbReference type="SUPFAM" id="SSF52833">
    <property type="entry name" value="Thioredoxin-like"/>
    <property type="match status" value="1"/>
</dbReference>
<feature type="domain" description="Thioredoxin" evidence="1">
    <location>
        <begin position="9"/>
        <end position="90"/>
    </location>
</feature>
<dbReference type="eggNOG" id="COG0526">
    <property type="taxonomic scope" value="Bacteria"/>
</dbReference>
<evidence type="ECO:0000313" key="2">
    <source>
        <dbReference type="EMBL" id="BAC14341.1"/>
    </source>
</evidence>
<dbReference type="Proteomes" id="UP000000822">
    <property type="component" value="Chromosome"/>
</dbReference>
<name>Q8ENU1_OCEIH</name>
<dbReference type="Gene3D" id="3.40.30.10">
    <property type="entry name" value="Glutaredoxin"/>
    <property type="match status" value="1"/>
</dbReference>
<proteinExistence type="predicted"/>
<dbReference type="InterPro" id="IPR013766">
    <property type="entry name" value="Thioredoxin_domain"/>
</dbReference>
<reference evidence="2 3" key="1">
    <citation type="journal article" date="2001" name="FEMS Microbiol. Lett.">
        <title>Oceanobacillus iheyensis gen. nov., sp. nov., a deep-sea extremely halotolerant and alkaliphilic species isolated from a depth of 1050 m on the Iheya Ridge.</title>
        <authorList>
            <person name="Lu J."/>
            <person name="Nogi Y."/>
            <person name="Takami H."/>
        </authorList>
    </citation>
    <scope>NUCLEOTIDE SEQUENCE [LARGE SCALE GENOMIC DNA]</scope>
    <source>
        <strain evidence="3">DSM 14371 / CIP 107618 / JCM 11309 / KCTC 3954 / HTE831</strain>
    </source>
</reference>
<dbReference type="InterPro" id="IPR036249">
    <property type="entry name" value="Thioredoxin-like_sf"/>
</dbReference>
<organism evidence="2 3">
    <name type="scientific">Oceanobacillus iheyensis (strain DSM 14371 / CIP 107618 / JCM 11309 / KCTC 3954 / HTE831)</name>
    <dbReference type="NCBI Taxonomy" id="221109"/>
    <lineage>
        <taxon>Bacteria</taxon>
        <taxon>Bacillati</taxon>
        <taxon>Bacillota</taxon>
        <taxon>Bacilli</taxon>
        <taxon>Bacillales</taxon>
        <taxon>Bacillaceae</taxon>
        <taxon>Oceanobacillus</taxon>
    </lineage>
</organism>
<dbReference type="STRING" id="221109.gene:10734636"/>
<keyword evidence="3" id="KW-1185">Reference proteome</keyword>
<sequence>MICMKEWNKQMERGVIYIYTPFCGTCSVARAMLENIERLHRQDIFYEMNAAVHPEYMHDNQIESVPCLLFVENGEIVERIYTFYSTANIYDYLIQYQPELFSNVT</sequence>
<evidence type="ECO:0000259" key="1">
    <source>
        <dbReference type="Pfam" id="PF00085"/>
    </source>
</evidence>
<dbReference type="KEGG" id="oih:OB2385"/>
<reference evidence="2 3" key="2">
    <citation type="journal article" date="2002" name="Nucleic Acids Res.">
        <title>Genome sequence of Oceanobacillus iheyensis isolated from the Iheya Ridge and its unexpected adaptive capabilities to extreme environments.</title>
        <authorList>
            <person name="Takami H."/>
            <person name="Takaki Y."/>
            <person name="Uchiyama I."/>
        </authorList>
    </citation>
    <scope>NUCLEOTIDE SEQUENCE [LARGE SCALE GENOMIC DNA]</scope>
    <source>
        <strain evidence="3">DSM 14371 / CIP 107618 / JCM 11309 / KCTC 3954 / HTE831</strain>
    </source>
</reference>
<dbReference type="AlphaFoldDB" id="Q8ENU1"/>
<dbReference type="CDD" id="cd02947">
    <property type="entry name" value="TRX_family"/>
    <property type="match status" value="1"/>
</dbReference>
<accession>Q8ENU1</accession>
<evidence type="ECO:0000313" key="3">
    <source>
        <dbReference type="Proteomes" id="UP000000822"/>
    </source>
</evidence>
<protein>
    <submittedName>
        <fullName evidence="2">Thioredoxin</fullName>
    </submittedName>
</protein>